<organism evidence="2 3">
    <name type="scientific">Amborella trichopoda</name>
    <dbReference type="NCBI Taxonomy" id="13333"/>
    <lineage>
        <taxon>Eukaryota</taxon>
        <taxon>Viridiplantae</taxon>
        <taxon>Streptophyta</taxon>
        <taxon>Embryophyta</taxon>
        <taxon>Tracheophyta</taxon>
        <taxon>Spermatophyta</taxon>
        <taxon>Magnoliopsida</taxon>
        <taxon>Amborellales</taxon>
        <taxon>Amborellaceae</taxon>
        <taxon>Amborella</taxon>
    </lineage>
</organism>
<feature type="compositionally biased region" description="Basic and acidic residues" evidence="1">
    <location>
        <begin position="97"/>
        <end position="111"/>
    </location>
</feature>
<evidence type="ECO:0000313" key="3">
    <source>
        <dbReference type="Proteomes" id="UP000017836"/>
    </source>
</evidence>
<dbReference type="AlphaFoldDB" id="U5DEG1"/>
<keyword evidence="3" id="KW-1185">Reference proteome</keyword>
<protein>
    <submittedName>
        <fullName evidence="2">Uncharacterized protein</fullName>
    </submittedName>
</protein>
<accession>U5DEG1</accession>
<sequence>MAMKIHTKKRNKLEQKRLNDLVFVQYNQKLQERHRQLEHNEREVIEAFDINDTCEGLINANDDEVFPRGLDLRPSLRGCWDINGPYAYHLSSISKSKPKEGEGEGPTREGSGEGEEERDDIKRG</sequence>
<dbReference type="Proteomes" id="UP000017836">
    <property type="component" value="Unassembled WGS sequence"/>
</dbReference>
<dbReference type="HOGENOM" id="CLU_2006989_0_0_1"/>
<dbReference type="Gramene" id="ERN20590">
    <property type="protein sequence ID" value="ERN20590"/>
    <property type="gene ID" value="AMTR_s00070p00081870"/>
</dbReference>
<reference evidence="3" key="1">
    <citation type="journal article" date="2013" name="Science">
        <title>The Amborella genome and the evolution of flowering plants.</title>
        <authorList>
            <consortium name="Amborella Genome Project"/>
        </authorList>
    </citation>
    <scope>NUCLEOTIDE SEQUENCE [LARGE SCALE GENOMIC DNA]</scope>
</reference>
<evidence type="ECO:0000313" key="2">
    <source>
        <dbReference type="EMBL" id="ERN20590.1"/>
    </source>
</evidence>
<gene>
    <name evidence="2" type="ORF">AMTR_s00070p00081870</name>
</gene>
<proteinExistence type="predicted"/>
<feature type="region of interest" description="Disordered" evidence="1">
    <location>
        <begin position="92"/>
        <end position="124"/>
    </location>
</feature>
<dbReference type="EMBL" id="KI392058">
    <property type="protein sequence ID" value="ERN20590.1"/>
    <property type="molecule type" value="Genomic_DNA"/>
</dbReference>
<evidence type="ECO:0000256" key="1">
    <source>
        <dbReference type="SAM" id="MobiDB-lite"/>
    </source>
</evidence>
<name>U5DEG1_AMBTC</name>